<dbReference type="GO" id="GO:0015344">
    <property type="term" value="F:siderophore uptake transmembrane transporter activity"/>
    <property type="evidence" value="ECO:0007669"/>
    <property type="project" value="TreeGrafter"/>
</dbReference>
<dbReference type="Gene3D" id="2.40.170.20">
    <property type="entry name" value="TonB-dependent receptor, beta-barrel domain"/>
    <property type="match status" value="1"/>
</dbReference>
<evidence type="ECO:0000313" key="13">
    <source>
        <dbReference type="EMBL" id="TWP29323.1"/>
    </source>
</evidence>
<dbReference type="PANTHER" id="PTHR32552">
    <property type="entry name" value="FERRICHROME IRON RECEPTOR-RELATED"/>
    <property type="match status" value="1"/>
</dbReference>
<keyword evidence="2 11" id="KW-0813">Transport</keyword>
<dbReference type="InterPro" id="IPR036942">
    <property type="entry name" value="Beta-barrel_TonB_sf"/>
</dbReference>
<keyword evidence="7" id="KW-0408">Iron</keyword>
<feature type="domain" description="TonB-dependent receptor plug" evidence="12">
    <location>
        <begin position="39"/>
        <end position="146"/>
    </location>
</feature>
<dbReference type="Gene3D" id="2.170.130.10">
    <property type="entry name" value="TonB-dependent receptor, plug domain"/>
    <property type="match status" value="1"/>
</dbReference>
<keyword evidence="6" id="KW-0732">Signal</keyword>
<protein>
    <submittedName>
        <fullName evidence="13">TonB-dependent receptor</fullName>
    </submittedName>
</protein>
<proteinExistence type="inferred from homology"/>
<dbReference type="Proteomes" id="UP000319499">
    <property type="component" value="Unassembled WGS sequence"/>
</dbReference>
<evidence type="ECO:0000313" key="14">
    <source>
        <dbReference type="Proteomes" id="UP000319499"/>
    </source>
</evidence>
<evidence type="ECO:0000256" key="10">
    <source>
        <dbReference type="ARBA" id="ARBA00023237"/>
    </source>
</evidence>
<dbReference type="InterPro" id="IPR037066">
    <property type="entry name" value="Plug_dom_sf"/>
</dbReference>
<keyword evidence="5 11" id="KW-0812">Transmembrane</keyword>
<dbReference type="SUPFAM" id="SSF56935">
    <property type="entry name" value="Porins"/>
    <property type="match status" value="1"/>
</dbReference>
<dbReference type="GO" id="GO:0009279">
    <property type="term" value="C:cell outer membrane"/>
    <property type="evidence" value="ECO:0007669"/>
    <property type="project" value="UniProtKB-SubCell"/>
</dbReference>
<sequence>MKKRDYLIIMSCLTGFICVQSQEKQDSITNLSNVVILGKVPISKEQVKKDQIEKKNLGQDVPYLLKNNLSVVSSSDTGNGVGYTNMRIRGNDQTRINLTLNGVPVNNAESQGPFWINMPDLASSMSSITIQRGVGTTTEGVGSFGASINVKTQEPSNNPYFQTDQSIGSFNTHKHTFGIGTGNLLNDQLKIDARVSFIKSDGYVDRAYSDLFSYYTHAVFKKNKTRIGALVFGGKEQTYQAWNGIDEETLKKRRTFNTSGAIYGSNGEIVRFYDNQIDHYLQNHYHLYLDQEINSIWQLKSTLFYTKGKGYFEEYGQNSKLNDYKLAPISINGITINETDLIRQQWLNNDFYGIVNSLLGFYKRWTIELGLGANVYQGQHYGKVIWAQNFSDQINGHEYYRNKAKKEDLSTYAKAIYKLNKKWDFFGDIQYRFINYEGHDVPGGESLYKNGGELNFDKNYNFLNPKVGTTYKLEKEDIYFTYGIAQREPTRDDILNNKDIKHELMHNVEVGLRKNTLPFSYTVNWYGMYYLNQLVLSGAVNDVGSFIRENSGKSYRTGIELSASYLVNTKLLLSANSTVSINKNINYKKEEGLYTVDLGNTDLAFSPNYIGNLIIEWKPIKNLSATLSNQYVSSQYLTNENQKNAKLDGYFTSDIVIQYSPTLPKLKDFSLKLALNNIFNATYINNGYYYDHVAYYYPQAGFNILTGISLRL</sequence>
<name>A0A563DHK4_9FLAO</name>
<dbReference type="PANTHER" id="PTHR32552:SF68">
    <property type="entry name" value="FERRICHROME OUTER MEMBRANE TRANSPORTER_PHAGE RECEPTOR"/>
    <property type="match status" value="1"/>
</dbReference>
<evidence type="ECO:0000259" key="12">
    <source>
        <dbReference type="Pfam" id="PF07715"/>
    </source>
</evidence>
<keyword evidence="13" id="KW-0675">Receptor</keyword>
<evidence type="ECO:0000256" key="1">
    <source>
        <dbReference type="ARBA" id="ARBA00004571"/>
    </source>
</evidence>
<keyword evidence="3 11" id="KW-1134">Transmembrane beta strand</keyword>
<evidence type="ECO:0000256" key="6">
    <source>
        <dbReference type="ARBA" id="ARBA00022729"/>
    </source>
</evidence>
<evidence type="ECO:0000256" key="2">
    <source>
        <dbReference type="ARBA" id="ARBA00022448"/>
    </source>
</evidence>
<accession>A0A563DHK4</accession>
<evidence type="ECO:0000256" key="4">
    <source>
        <dbReference type="ARBA" id="ARBA00022496"/>
    </source>
</evidence>
<evidence type="ECO:0000256" key="9">
    <source>
        <dbReference type="ARBA" id="ARBA00023136"/>
    </source>
</evidence>
<keyword evidence="9 11" id="KW-0472">Membrane</keyword>
<keyword evidence="4" id="KW-0410">Iron transport</keyword>
<dbReference type="InterPro" id="IPR012910">
    <property type="entry name" value="Plug_dom"/>
</dbReference>
<organism evidence="13 14">
    <name type="scientific">Apibacter muscae</name>
    <dbReference type="NCBI Taxonomy" id="2509004"/>
    <lineage>
        <taxon>Bacteria</taxon>
        <taxon>Pseudomonadati</taxon>
        <taxon>Bacteroidota</taxon>
        <taxon>Flavobacteriia</taxon>
        <taxon>Flavobacteriales</taxon>
        <taxon>Weeksellaceae</taxon>
        <taxon>Apibacter</taxon>
    </lineage>
</organism>
<keyword evidence="8" id="KW-0406">Ion transport</keyword>
<reference evidence="13 14" key="1">
    <citation type="submission" date="2019-02" db="EMBL/GenBank/DDBJ databases">
        <title>Apibacter muscae sp. nov.: a novel member of the house fly microbiota.</title>
        <authorList>
            <person name="Park R."/>
        </authorList>
    </citation>
    <scope>NUCLEOTIDE SEQUENCE [LARGE SCALE GENOMIC DNA]</scope>
    <source>
        <strain evidence="13 14">AL1</strain>
    </source>
</reference>
<keyword evidence="14" id="KW-1185">Reference proteome</keyword>
<evidence type="ECO:0000256" key="3">
    <source>
        <dbReference type="ARBA" id="ARBA00022452"/>
    </source>
</evidence>
<dbReference type="AlphaFoldDB" id="A0A563DHK4"/>
<comment type="similarity">
    <text evidence="11">Belongs to the TonB-dependent receptor family.</text>
</comment>
<evidence type="ECO:0000256" key="8">
    <source>
        <dbReference type="ARBA" id="ARBA00023065"/>
    </source>
</evidence>
<dbReference type="InterPro" id="IPR039426">
    <property type="entry name" value="TonB-dep_rcpt-like"/>
</dbReference>
<keyword evidence="10 11" id="KW-0998">Cell outer membrane</keyword>
<comment type="subcellular location">
    <subcellularLocation>
        <location evidence="1 11">Cell outer membrane</location>
        <topology evidence="1 11">Multi-pass membrane protein</topology>
    </subcellularLocation>
</comment>
<evidence type="ECO:0000256" key="5">
    <source>
        <dbReference type="ARBA" id="ARBA00022692"/>
    </source>
</evidence>
<dbReference type="Pfam" id="PF07715">
    <property type="entry name" value="Plug"/>
    <property type="match status" value="1"/>
</dbReference>
<dbReference type="EMBL" id="SELH01000015">
    <property type="protein sequence ID" value="TWP29323.1"/>
    <property type="molecule type" value="Genomic_DNA"/>
</dbReference>
<dbReference type="OrthoDB" id="9761152at2"/>
<evidence type="ECO:0000256" key="11">
    <source>
        <dbReference type="PROSITE-ProRule" id="PRU01360"/>
    </source>
</evidence>
<evidence type="ECO:0000256" key="7">
    <source>
        <dbReference type="ARBA" id="ARBA00023004"/>
    </source>
</evidence>
<dbReference type="PROSITE" id="PS52016">
    <property type="entry name" value="TONB_DEPENDENT_REC_3"/>
    <property type="match status" value="1"/>
</dbReference>
<gene>
    <name evidence="13" type="ORF">ETU09_03645</name>
</gene>
<dbReference type="RefSeq" id="WP_146291967.1">
    <property type="nucleotide sequence ID" value="NZ_SELH01000015.1"/>
</dbReference>
<comment type="caution">
    <text evidence="13">The sequence shown here is derived from an EMBL/GenBank/DDBJ whole genome shotgun (WGS) entry which is preliminary data.</text>
</comment>